<accession>F4NCF6</accession>
<protein>
    <recommendedName>
        <fullName evidence="3">RRM domain-containing protein</fullName>
    </recommendedName>
</protein>
<evidence type="ECO:0000259" key="3">
    <source>
        <dbReference type="PROSITE" id="PS50102"/>
    </source>
</evidence>
<proteinExistence type="predicted"/>
<dbReference type="AlphaFoldDB" id="F4NCF6"/>
<evidence type="ECO:0000256" key="1">
    <source>
        <dbReference type="PROSITE-ProRule" id="PRU00176"/>
    </source>
</evidence>
<feature type="compositionally biased region" description="Polar residues" evidence="2">
    <location>
        <begin position="652"/>
        <end position="665"/>
    </location>
</feature>
<organism evidence="4">
    <name type="scientific">Beta vulgaris subsp. vulgaris</name>
    <name type="common">Beet</name>
    <dbReference type="NCBI Taxonomy" id="3555"/>
    <lineage>
        <taxon>Eukaryota</taxon>
        <taxon>Viridiplantae</taxon>
        <taxon>Streptophyta</taxon>
        <taxon>Embryophyta</taxon>
        <taxon>Tracheophyta</taxon>
        <taxon>Spermatophyta</taxon>
        <taxon>Magnoliopsida</taxon>
        <taxon>eudicotyledons</taxon>
        <taxon>Gunneridae</taxon>
        <taxon>Pentapetalae</taxon>
        <taxon>Caryophyllales</taxon>
        <taxon>Chenopodiaceae</taxon>
        <taxon>Betoideae</taxon>
        <taxon>Beta</taxon>
    </lineage>
</organism>
<feature type="compositionally biased region" description="Basic and acidic residues" evidence="2">
    <location>
        <begin position="559"/>
        <end position="571"/>
    </location>
</feature>
<dbReference type="InterPro" id="IPR035979">
    <property type="entry name" value="RBD_domain_sf"/>
</dbReference>
<dbReference type="EMBL" id="FR852795">
    <property type="protein sequence ID" value="CCA65973.1"/>
    <property type="molecule type" value="Genomic_DNA"/>
</dbReference>
<feature type="compositionally biased region" description="Polar residues" evidence="2">
    <location>
        <begin position="573"/>
        <end position="582"/>
    </location>
</feature>
<feature type="compositionally biased region" description="Polar residues" evidence="2">
    <location>
        <begin position="494"/>
        <end position="535"/>
    </location>
</feature>
<evidence type="ECO:0000256" key="2">
    <source>
        <dbReference type="SAM" id="MobiDB-lite"/>
    </source>
</evidence>
<feature type="compositionally biased region" description="Basic and acidic residues" evidence="2">
    <location>
        <begin position="1"/>
        <end position="20"/>
    </location>
</feature>
<dbReference type="PANTHER" id="PTHR34427">
    <property type="entry name" value="DUF4283 DOMAIN PROTEIN"/>
    <property type="match status" value="1"/>
</dbReference>
<dbReference type="InterPro" id="IPR000504">
    <property type="entry name" value="RRM_dom"/>
</dbReference>
<feature type="region of interest" description="Disordered" evidence="2">
    <location>
        <begin position="152"/>
        <end position="195"/>
    </location>
</feature>
<name>F4NCF6_BETVV</name>
<feature type="domain" description="RRM" evidence="3">
    <location>
        <begin position="40"/>
        <end position="117"/>
    </location>
</feature>
<dbReference type="PANTHER" id="PTHR34427:SF5">
    <property type="entry name" value="DUF4283 DOMAIN-CONTAINING PROTEIN"/>
    <property type="match status" value="1"/>
</dbReference>
<dbReference type="InterPro" id="IPR012677">
    <property type="entry name" value="Nucleotide-bd_a/b_plait_sf"/>
</dbReference>
<feature type="compositionally biased region" description="Basic residues" evidence="2">
    <location>
        <begin position="175"/>
        <end position="184"/>
    </location>
</feature>
<feature type="region of interest" description="Disordered" evidence="2">
    <location>
        <begin position="1"/>
        <end position="39"/>
    </location>
</feature>
<sequence>MGENIPRERNPQKSQPENKENPWITVNRKKTRTPNPQASRTCFVNHLPQSITISEIARVFRTHGAIADITIPKNQKQLAHKFAFVQFHYPQSLITAIRDENRRKVEDNLISVFPAKYDKSQTTLTNTYNYKQSGPSTNKKIPIKVASAPYVRDGRSYKEATNTTKTSNNLSNHHQTPHPNHHQKPTPANQPHQRNEPALPFEEYVPTINSCKPKPTTHRIMSSRALGEDTEKIRNSLGAIDPDSDYAAAIKGQICEENEEMLQRSSIALALASQKSEIILDHILAEGVNCLSIKPMGGMLHLITFDTFENKKAIIESEWLQRWFSKIINVNTRSVSLWRETWVNIYGVPLIAWGYNNFHNIGSMLGRVLSVNYNNFDCAKVLIYTDCFFDINCKISFEIGEEKYPVYVSEKQQLWQTQSKPKSTDGELKNEKDENIMSNQSEQFPGMSPPVENDVTHNWNVKSPFPNTEHMTINDENDEINTADTFLPPLPISKTDNQTKNNKNMHNLSSQDNVLNCNHHQETNSNQQRHLTYPTSPDGIPVPTPKNPKPQSSALSPENRNDPNTLHHESPKIQPNDQNKQITPIKISNPFGPLMRPNKSSTTSTTTLGSSSSSGPLFPPGFEDTIPAQIKLEREKKRKKKMEKRRRLKKASSASKRNMKPSSNLHLPMGVQVDDVIGIAKILGLSFKGPESELKKRIENILQTQRQLWETSVV</sequence>
<dbReference type="Gene3D" id="3.30.70.330">
    <property type="match status" value="1"/>
</dbReference>
<dbReference type="Pfam" id="PF00076">
    <property type="entry name" value="RRM_1"/>
    <property type="match status" value="1"/>
</dbReference>
<dbReference type="SMART" id="SM00360">
    <property type="entry name" value="RRM"/>
    <property type="match status" value="1"/>
</dbReference>
<evidence type="ECO:0000313" key="4">
    <source>
        <dbReference type="EMBL" id="CCA65973.1"/>
    </source>
</evidence>
<dbReference type="SUPFAM" id="SSF54928">
    <property type="entry name" value="RNA-binding domain, RBD"/>
    <property type="match status" value="1"/>
</dbReference>
<dbReference type="PROSITE" id="PS50102">
    <property type="entry name" value="RRM"/>
    <property type="match status" value="1"/>
</dbReference>
<feature type="compositionally biased region" description="Low complexity" evidence="2">
    <location>
        <begin position="161"/>
        <end position="174"/>
    </location>
</feature>
<reference evidence="4" key="1">
    <citation type="journal article" date="2014" name="Plant J.">
        <title>Profiling of extensively diversified plant LINEs reveals distinct plant-specific subclades.</title>
        <authorList>
            <person name="Heitkam T."/>
            <person name="Holtgrawe D."/>
            <person name="Dohm J.C."/>
            <person name="Minoche A.E."/>
            <person name="Himmelbauer H."/>
            <person name="Weisshaar B."/>
            <person name="Schmidt T."/>
        </authorList>
    </citation>
    <scope>NUCLEOTIDE SEQUENCE</scope>
    <source>
        <tissue evidence="4">Leaf</tissue>
    </source>
</reference>
<feature type="compositionally biased region" description="Polar residues" evidence="2">
    <location>
        <begin position="549"/>
        <end position="558"/>
    </location>
</feature>
<feature type="compositionally biased region" description="Basic residues" evidence="2">
    <location>
        <begin position="636"/>
        <end position="650"/>
    </location>
</feature>
<feature type="compositionally biased region" description="Low complexity" evidence="2">
    <location>
        <begin position="600"/>
        <end position="622"/>
    </location>
</feature>
<dbReference type="CDD" id="cd00590">
    <property type="entry name" value="RRM_SF"/>
    <property type="match status" value="1"/>
</dbReference>
<dbReference type="GO" id="GO:0003723">
    <property type="term" value="F:RNA binding"/>
    <property type="evidence" value="ECO:0007669"/>
    <property type="project" value="UniProtKB-UniRule"/>
</dbReference>
<feature type="region of interest" description="Disordered" evidence="2">
    <location>
        <begin position="481"/>
        <end position="667"/>
    </location>
</feature>
<keyword evidence="1" id="KW-0694">RNA-binding</keyword>